<keyword evidence="1" id="KW-0805">Transcription regulation</keyword>
<protein>
    <recommendedName>
        <fullName evidence="5">Penicillinase repressor</fullName>
    </recommendedName>
</protein>
<keyword evidence="2" id="KW-0238">DNA-binding</keyword>
<dbReference type="Gene3D" id="1.10.4040.10">
    <property type="entry name" value="Penicillinase repressor domain"/>
    <property type="match status" value="1"/>
</dbReference>
<name>A0A645GMS8_9ZZZZ</name>
<dbReference type="AlphaFoldDB" id="A0A645GMS8"/>
<dbReference type="SUPFAM" id="SSF46785">
    <property type="entry name" value="Winged helix' DNA-binding domain"/>
    <property type="match status" value="1"/>
</dbReference>
<proteinExistence type="predicted"/>
<evidence type="ECO:0000256" key="2">
    <source>
        <dbReference type="ARBA" id="ARBA00023125"/>
    </source>
</evidence>
<evidence type="ECO:0008006" key="5">
    <source>
        <dbReference type="Google" id="ProtNLM"/>
    </source>
</evidence>
<dbReference type="EMBL" id="VSSQ01077398">
    <property type="protein sequence ID" value="MPN27480.1"/>
    <property type="molecule type" value="Genomic_DNA"/>
</dbReference>
<accession>A0A645GMS8</accession>
<keyword evidence="3" id="KW-0804">Transcription</keyword>
<evidence type="ECO:0000256" key="1">
    <source>
        <dbReference type="ARBA" id="ARBA00023015"/>
    </source>
</evidence>
<gene>
    <name evidence="4" type="ORF">SDC9_174914</name>
</gene>
<dbReference type="GO" id="GO:0003677">
    <property type="term" value="F:DNA binding"/>
    <property type="evidence" value="ECO:0007669"/>
    <property type="project" value="UniProtKB-KW"/>
</dbReference>
<dbReference type="Pfam" id="PF03965">
    <property type="entry name" value="Penicillinase_R"/>
    <property type="match status" value="1"/>
</dbReference>
<comment type="caution">
    <text evidence="4">The sequence shown here is derived from an EMBL/GenBank/DDBJ whole genome shotgun (WGS) entry which is preliminary data.</text>
</comment>
<dbReference type="InterPro" id="IPR005650">
    <property type="entry name" value="BlaI_family"/>
</dbReference>
<evidence type="ECO:0000256" key="3">
    <source>
        <dbReference type="ARBA" id="ARBA00023163"/>
    </source>
</evidence>
<evidence type="ECO:0000313" key="4">
    <source>
        <dbReference type="EMBL" id="MPN27480.1"/>
    </source>
</evidence>
<organism evidence="4">
    <name type="scientific">bioreactor metagenome</name>
    <dbReference type="NCBI Taxonomy" id="1076179"/>
    <lineage>
        <taxon>unclassified sequences</taxon>
        <taxon>metagenomes</taxon>
        <taxon>ecological metagenomes</taxon>
    </lineage>
</organism>
<dbReference type="InterPro" id="IPR036390">
    <property type="entry name" value="WH_DNA-bd_sf"/>
</dbReference>
<reference evidence="4" key="1">
    <citation type="submission" date="2019-08" db="EMBL/GenBank/DDBJ databases">
        <authorList>
            <person name="Kucharzyk K."/>
            <person name="Murdoch R.W."/>
            <person name="Higgins S."/>
            <person name="Loffler F."/>
        </authorList>
    </citation>
    <scope>NUCLEOTIDE SEQUENCE</scope>
</reference>
<sequence>MNNVLNTFFSNSVSNMVSFFTKKESVSKDELEELKRILNDLDKN</sequence>
<dbReference type="GO" id="GO:0045892">
    <property type="term" value="P:negative regulation of DNA-templated transcription"/>
    <property type="evidence" value="ECO:0007669"/>
    <property type="project" value="InterPro"/>
</dbReference>